<feature type="compositionally biased region" description="Low complexity" evidence="1">
    <location>
        <begin position="393"/>
        <end position="424"/>
    </location>
</feature>
<feature type="compositionally biased region" description="Basic and acidic residues" evidence="1">
    <location>
        <begin position="356"/>
        <end position="370"/>
    </location>
</feature>
<feature type="compositionally biased region" description="Basic and acidic residues" evidence="1">
    <location>
        <begin position="524"/>
        <end position="533"/>
    </location>
</feature>
<evidence type="ECO:0000313" key="4">
    <source>
        <dbReference type="Proteomes" id="UP000279236"/>
    </source>
</evidence>
<evidence type="ECO:0000313" key="3">
    <source>
        <dbReference type="EMBL" id="RSH85802.1"/>
    </source>
</evidence>
<keyword evidence="4" id="KW-1185">Reference proteome</keyword>
<feature type="region of interest" description="Disordered" evidence="1">
    <location>
        <begin position="524"/>
        <end position="544"/>
    </location>
</feature>
<name>A0A427Y3Z6_9TREE</name>
<feature type="domain" description="Sld7 C-terminal" evidence="2">
    <location>
        <begin position="453"/>
        <end position="518"/>
    </location>
</feature>
<dbReference type="Proteomes" id="UP000279236">
    <property type="component" value="Unassembled WGS sequence"/>
</dbReference>
<dbReference type="Pfam" id="PF18596">
    <property type="entry name" value="Sld7_C"/>
    <property type="match status" value="1"/>
</dbReference>
<feature type="compositionally biased region" description="Low complexity" evidence="1">
    <location>
        <begin position="54"/>
        <end position="75"/>
    </location>
</feature>
<gene>
    <name evidence="3" type="ORF">EHS24_003982</name>
</gene>
<dbReference type="GeneID" id="39588525"/>
<dbReference type="AlphaFoldDB" id="A0A427Y3Z6"/>
<dbReference type="OrthoDB" id="5599874at2759"/>
<dbReference type="RefSeq" id="XP_028478587.1">
    <property type="nucleotide sequence ID" value="XM_028619615.1"/>
</dbReference>
<reference evidence="3 4" key="1">
    <citation type="submission" date="2018-11" db="EMBL/GenBank/DDBJ databases">
        <title>Genome sequence of Apiotrichum porosum DSM 27194.</title>
        <authorList>
            <person name="Aliyu H."/>
            <person name="Gorte O."/>
            <person name="Ochsenreither K."/>
        </authorList>
    </citation>
    <scope>NUCLEOTIDE SEQUENCE [LARGE SCALE GENOMIC DNA]</scope>
    <source>
        <strain evidence="3 4">DSM 27194</strain>
    </source>
</reference>
<accession>A0A427Y3Z6</accession>
<feature type="region of interest" description="Disordered" evidence="1">
    <location>
        <begin position="1"/>
        <end position="86"/>
    </location>
</feature>
<organism evidence="3 4">
    <name type="scientific">Apiotrichum porosum</name>
    <dbReference type="NCBI Taxonomy" id="105984"/>
    <lineage>
        <taxon>Eukaryota</taxon>
        <taxon>Fungi</taxon>
        <taxon>Dikarya</taxon>
        <taxon>Basidiomycota</taxon>
        <taxon>Agaricomycotina</taxon>
        <taxon>Tremellomycetes</taxon>
        <taxon>Trichosporonales</taxon>
        <taxon>Trichosporonaceae</taxon>
        <taxon>Apiotrichum</taxon>
    </lineage>
</organism>
<dbReference type="InterPro" id="IPR041260">
    <property type="entry name" value="Sld7_C"/>
</dbReference>
<feature type="region of interest" description="Disordered" evidence="1">
    <location>
        <begin position="318"/>
        <end position="447"/>
    </location>
</feature>
<evidence type="ECO:0000259" key="2">
    <source>
        <dbReference type="Pfam" id="PF18596"/>
    </source>
</evidence>
<dbReference type="EMBL" id="RSCE01000002">
    <property type="protein sequence ID" value="RSH85802.1"/>
    <property type="molecule type" value="Genomic_DNA"/>
</dbReference>
<feature type="compositionally biased region" description="Polar residues" evidence="1">
    <location>
        <begin position="24"/>
        <end position="35"/>
    </location>
</feature>
<comment type="caution">
    <text evidence="3">The sequence shown here is derived from an EMBL/GenBank/DDBJ whole genome shotgun (WGS) entry which is preliminary data.</text>
</comment>
<feature type="compositionally biased region" description="Basic and acidic residues" evidence="1">
    <location>
        <begin position="336"/>
        <end position="348"/>
    </location>
</feature>
<protein>
    <recommendedName>
        <fullName evidence="2">Sld7 C-terminal domain-containing protein</fullName>
    </recommendedName>
</protein>
<proteinExistence type="predicted"/>
<sequence>MAVLPDAPGPSPSKRNPFARPHATESTSFSRTSLLPTRVSVRRIPVNCDSQPESSSTAASTSATATAAAAGPSSTPLANPFATPSERARPRNAWRLLWRGGLEVGPDGWRLDGITFFAQLAFPAGGTPSTNPFAPPTPSAASKISPAANTVSLPGMDTDLCLSFESMRGRKYFQVRGVVPLTDEDIDTDDSPVQMSITSPLLSAFFTGILCRAPKLSPQGRTTSGVVIGLGDEGIDSNGSSVIVYGQRQTNDSAEPTLRLCVGRRRIIAPPKKVRPGEPLPRAPVYIPAKPVPGRGLSRAPSAVEIYGRASSIAPESLPVAALTGRTGGRHGEKRPRKDAETVDDADKRRKAGRIVPERLHVTARGRDSGPRSAPLQRSDDEDIFGRRSTSLAPRASSVAPRASSVASRHGSVRAPSAAPYADAAHSDDDAGAAGSSTMRPKRPRVPQQVLDNKATIRKQTHLLLDARGCPREHEMFKDVFGMTTKGTYFALRAVMEAGPVDKTATQDIIERHLDMYLPAARSHENSPAHVPDEPTDVDEAPNPRPQLEAAIDLTSEANLHLMRTPPPKILKAEHIPAAHGFESSPS</sequence>
<evidence type="ECO:0000256" key="1">
    <source>
        <dbReference type="SAM" id="MobiDB-lite"/>
    </source>
</evidence>